<sequence>MDVSDIDEHCISHLDHIIAYVSVSLLVQM</sequence>
<evidence type="ECO:0000313" key="1">
    <source>
        <dbReference type="EMBL" id="KAA6312204.1"/>
    </source>
</evidence>
<dbReference type="AlphaFoldDB" id="A0A5J4PUE6"/>
<proteinExistence type="predicted"/>
<protein>
    <submittedName>
        <fullName evidence="1">Uncharacterized protein</fullName>
    </submittedName>
</protein>
<reference evidence="1 2" key="1">
    <citation type="submission" date="2019-03" db="EMBL/GenBank/DDBJ databases">
        <title>Single cell metagenomics reveals metabolic interactions within the superorganism composed of flagellate Streblomastix strix and complex community of Bacteroidetes bacteria on its surface.</title>
        <authorList>
            <person name="Treitli S.C."/>
            <person name="Kolisko M."/>
            <person name="Husnik F."/>
            <person name="Keeling P."/>
            <person name="Hampl V."/>
        </authorList>
    </citation>
    <scope>NUCLEOTIDE SEQUENCE [LARGE SCALE GENOMIC DNA]</scope>
    <source>
        <strain evidence="1">ST1C</strain>
    </source>
</reference>
<comment type="caution">
    <text evidence="1">The sequence shown here is derived from an EMBL/GenBank/DDBJ whole genome shotgun (WGS) entry which is preliminary data.</text>
</comment>
<name>A0A5J4PUE6_9EUKA</name>
<accession>A0A5J4PUE6</accession>
<gene>
    <name evidence="1" type="ORF">EZS28_055968</name>
</gene>
<dbReference type="EMBL" id="SNRW01048895">
    <property type="protein sequence ID" value="KAA6312204.1"/>
    <property type="molecule type" value="Genomic_DNA"/>
</dbReference>
<feature type="non-terminal residue" evidence="1">
    <location>
        <position position="29"/>
    </location>
</feature>
<organism evidence="1 2">
    <name type="scientific">Streblomastix strix</name>
    <dbReference type="NCBI Taxonomy" id="222440"/>
    <lineage>
        <taxon>Eukaryota</taxon>
        <taxon>Metamonada</taxon>
        <taxon>Preaxostyla</taxon>
        <taxon>Oxymonadida</taxon>
        <taxon>Streblomastigidae</taxon>
        <taxon>Streblomastix</taxon>
    </lineage>
</organism>
<dbReference type="Proteomes" id="UP000324800">
    <property type="component" value="Unassembled WGS sequence"/>
</dbReference>
<evidence type="ECO:0000313" key="2">
    <source>
        <dbReference type="Proteomes" id="UP000324800"/>
    </source>
</evidence>